<evidence type="ECO:0000313" key="2">
    <source>
        <dbReference type="Proteomes" id="UP000240259"/>
    </source>
</evidence>
<comment type="caution">
    <text evidence="1">The sequence shown here is derived from an EMBL/GenBank/DDBJ whole genome shotgun (WGS) entry which is preliminary data.</text>
</comment>
<keyword evidence="2" id="KW-1185">Reference proteome</keyword>
<gene>
    <name evidence="1" type="ORF">C9427_04785</name>
</gene>
<proteinExistence type="predicted"/>
<evidence type="ECO:0000313" key="1">
    <source>
        <dbReference type="EMBL" id="PTE11541.1"/>
    </source>
</evidence>
<accession>A0A2T4J0V1</accession>
<name>A0A2T4J0V1_9HYPH</name>
<reference evidence="1 2" key="1">
    <citation type="submission" date="2018-03" db="EMBL/GenBank/DDBJ databases">
        <title>Genome sequence of the symbiotic type strain Mesorhizobium helmanticense CSLC115NT isolated from Lotus corniculatus nodules.</title>
        <authorList>
            <person name="Sannazzaro A.I."/>
            <person name="Torres Tejerizo G.A."/>
            <person name="Dip D."/>
            <person name="Caballero M."/>
            <person name="Pistorio M."/>
            <person name="Estrella M.J."/>
        </authorList>
    </citation>
    <scope>NUCLEOTIDE SEQUENCE [LARGE SCALE GENOMIC DNA]</scope>
    <source>
        <strain evidence="1 2">CSLC115N</strain>
    </source>
</reference>
<dbReference type="EMBL" id="PZJX01000007">
    <property type="protein sequence ID" value="PTE11541.1"/>
    <property type="molecule type" value="Genomic_DNA"/>
</dbReference>
<protein>
    <submittedName>
        <fullName evidence="1">Uncharacterized protein</fullName>
    </submittedName>
</protein>
<sequence>MNVTVFPGSKSQSPTVAVDLLADLTAAFAIARATLADLSKHDFLLTRGEVASFDTSVMDLDGWRALLALIEVIGGEMPKHLERKV</sequence>
<organism evidence="1 2">
    <name type="scientific">Mesorhizobium helmanticense</name>
    <dbReference type="NCBI Taxonomy" id="1776423"/>
    <lineage>
        <taxon>Bacteria</taxon>
        <taxon>Pseudomonadati</taxon>
        <taxon>Pseudomonadota</taxon>
        <taxon>Alphaproteobacteria</taxon>
        <taxon>Hyphomicrobiales</taxon>
        <taxon>Phyllobacteriaceae</taxon>
        <taxon>Mesorhizobium</taxon>
    </lineage>
</organism>
<dbReference type="RefSeq" id="WP_146172500.1">
    <property type="nucleotide sequence ID" value="NZ_PZJX01000007.1"/>
</dbReference>
<dbReference type="Proteomes" id="UP000240259">
    <property type="component" value="Unassembled WGS sequence"/>
</dbReference>
<dbReference type="AlphaFoldDB" id="A0A2T4J0V1"/>